<feature type="region of interest" description="Disordered" evidence="1">
    <location>
        <begin position="65"/>
        <end position="102"/>
    </location>
</feature>
<dbReference type="Proteomes" id="UP000602004">
    <property type="component" value="Unassembled WGS sequence"/>
</dbReference>
<reference evidence="3" key="1">
    <citation type="journal article" date="2019" name="Int. J. Syst. Evol. Microbiol.">
        <title>The Global Catalogue of Microorganisms (GCM) 10K type strain sequencing project: providing services to taxonomists for standard genome sequencing and annotation.</title>
        <authorList>
            <consortium name="The Broad Institute Genomics Platform"/>
            <consortium name="The Broad Institute Genome Sequencing Center for Infectious Disease"/>
            <person name="Wu L."/>
            <person name="Ma J."/>
        </authorList>
    </citation>
    <scope>NUCLEOTIDE SEQUENCE [LARGE SCALE GENOMIC DNA]</scope>
    <source>
        <strain evidence="3">CGMCC 1.15103</strain>
    </source>
</reference>
<protein>
    <submittedName>
        <fullName evidence="2">Uncharacterized protein</fullName>
    </submittedName>
</protein>
<dbReference type="EMBL" id="BMHL01000011">
    <property type="protein sequence ID" value="GGC59612.1"/>
    <property type="molecule type" value="Genomic_DNA"/>
</dbReference>
<keyword evidence="3" id="KW-1185">Reference proteome</keyword>
<proteinExistence type="predicted"/>
<sequence length="102" mass="11058">MTREERQSQKALLELLVETAEGYEREVECDRELYQVIALDAKGVPHSRITANVAAKLLSEAAQAAGETWADAEPSTSTTATGKPVPTRPAARADEQQAVVQH</sequence>
<name>A0ABQ1NBZ1_9BURK</name>
<organism evidence="2 3">
    <name type="scientific">Paraburkholderia caffeinilytica</name>
    <dbReference type="NCBI Taxonomy" id="1761016"/>
    <lineage>
        <taxon>Bacteria</taxon>
        <taxon>Pseudomonadati</taxon>
        <taxon>Pseudomonadota</taxon>
        <taxon>Betaproteobacteria</taxon>
        <taxon>Burkholderiales</taxon>
        <taxon>Burkholderiaceae</taxon>
        <taxon>Paraburkholderia</taxon>
    </lineage>
</organism>
<gene>
    <name evidence="2" type="ORF">GCM10011400_54260</name>
</gene>
<evidence type="ECO:0000256" key="1">
    <source>
        <dbReference type="SAM" id="MobiDB-lite"/>
    </source>
</evidence>
<evidence type="ECO:0000313" key="3">
    <source>
        <dbReference type="Proteomes" id="UP000602004"/>
    </source>
</evidence>
<comment type="caution">
    <text evidence="2">The sequence shown here is derived from an EMBL/GenBank/DDBJ whole genome shotgun (WGS) entry which is preliminary data.</text>
</comment>
<evidence type="ECO:0000313" key="2">
    <source>
        <dbReference type="EMBL" id="GGC59612.1"/>
    </source>
</evidence>
<accession>A0ABQ1NBZ1</accession>